<protein>
    <submittedName>
        <fullName evidence="4">Secreted protein</fullName>
    </submittedName>
</protein>
<feature type="transmembrane region" description="Helical" evidence="1">
    <location>
        <begin position="12"/>
        <end position="44"/>
    </location>
</feature>
<organism evidence="4">
    <name type="scientific">Taenia asiatica</name>
    <name type="common">Asian tapeworm</name>
    <dbReference type="NCBI Taxonomy" id="60517"/>
    <lineage>
        <taxon>Eukaryota</taxon>
        <taxon>Metazoa</taxon>
        <taxon>Spiralia</taxon>
        <taxon>Lophotrochozoa</taxon>
        <taxon>Platyhelminthes</taxon>
        <taxon>Cestoda</taxon>
        <taxon>Eucestoda</taxon>
        <taxon>Cyclophyllidea</taxon>
        <taxon>Taeniidae</taxon>
        <taxon>Taenia</taxon>
    </lineage>
</organism>
<gene>
    <name evidence="2" type="ORF">TASK_LOCUS2789</name>
</gene>
<proteinExistence type="predicted"/>
<dbReference type="EMBL" id="UYRS01003092">
    <property type="protein sequence ID" value="VDK26173.1"/>
    <property type="molecule type" value="Genomic_DNA"/>
</dbReference>
<sequence>MSRECVSEVGFLCGLFLSSYVLVMVMDVVVGSLLQLLCLVWTLAELGDLCDDCELFLVCEAAEGSEGMEVKVVAWATPLTMVRRVVGRLAVSNIRCRGPLRHRRVHPWQPPRRGEWETGWRHKGE</sequence>
<reference evidence="2 3" key="2">
    <citation type="submission" date="2018-11" db="EMBL/GenBank/DDBJ databases">
        <authorList>
            <consortium name="Pathogen Informatics"/>
        </authorList>
    </citation>
    <scope>NUCLEOTIDE SEQUENCE [LARGE SCALE GENOMIC DNA]</scope>
</reference>
<evidence type="ECO:0000256" key="1">
    <source>
        <dbReference type="SAM" id="Phobius"/>
    </source>
</evidence>
<keyword evidence="1" id="KW-0472">Membrane</keyword>
<evidence type="ECO:0000313" key="3">
    <source>
        <dbReference type="Proteomes" id="UP000282613"/>
    </source>
</evidence>
<keyword evidence="1" id="KW-1133">Transmembrane helix</keyword>
<dbReference type="WBParaSite" id="TASK_0000278801-mRNA-1">
    <property type="protein sequence ID" value="TASK_0000278801-mRNA-1"/>
    <property type="gene ID" value="TASK_0000278801"/>
</dbReference>
<keyword evidence="1" id="KW-0812">Transmembrane</keyword>
<evidence type="ECO:0000313" key="4">
    <source>
        <dbReference type="WBParaSite" id="TASK_0000278801-mRNA-1"/>
    </source>
</evidence>
<reference evidence="4" key="1">
    <citation type="submission" date="2017-02" db="UniProtKB">
        <authorList>
            <consortium name="WormBaseParasite"/>
        </authorList>
    </citation>
    <scope>IDENTIFICATION</scope>
</reference>
<evidence type="ECO:0000313" key="2">
    <source>
        <dbReference type="EMBL" id="VDK26173.1"/>
    </source>
</evidence>
<name>A0A0R3VZE4_TAEAS</name>
<dbReference type="AlphaFoldDB" id="A0A0R3VZE4"/>
<accession>A0A0R3VZE4</accession>
<dbReference type="Proteomes" id="UP000282613">
    <property type="component" value="Unassembled WGS sequence"/>
</dbReference>
<keyword evidence="3" id="KW-1185">Reference proteome</keyword>